<proteinExistence type="predicted"/>
<evidence type="ECO:0000256" key="4">
    <source>
        <dbReference type="PROSITE-ProRule" id="PRU00335"/>
    </source>
</evidence>
<evidence type="ECO:0000259" key="5">
    <source>
        <dbReference type="PROSITE" id="PS50977"/>
    </source>
</evidence>
<dbReference type="PROSITE" id="PS50977">
    <property type="entry name" value="HTH_TETR_2"/>
    <property type="match status" value="1"/>
</dbReference>
<comment type="caution">
    <text evidence="6">The sequence shown here is derived from an EMBL/GenBank/DDBJ whole genome shotgun (WGS) entry which is preliminary data.</text>
</comment>
<dbReference type="InterPro" id="IPR011075">
    <property type="entry name" value="TetR_C"/>
</dbReference>
<dbReference type="Gene3D" id="1.10.357.10">
    <property type="entry name" value="Tetracycline Repressor, domain 2"/>
    <property type="match status" value="1"/>
</dbReference>
<evidence type="ECO:0000313" key="6">
    <source>
        <dbReference type="EMBL" id="MDC7718923.1"/>
    </source>
</evidence>
<name>A0ABT5J3C3_9NEIS</name>
<accession>A0ABT5J3C3</accession>
<keyword evidence="1" id="KW-0805">Transcription regulation</keyword>
<dbReference type="InterPro" id="IPR001647">
    <property type="entry name" value="HTH_TetR"/>
</dbReference>
<reference evidence="6 7" key="1">
    <citation type="submission" date="2023-01" db="EMBL/GenBank/DDBJ databases">
        <title>Novel species of the genus Vogesella isolated from rivers.</title>
        <authorList>
            <person name="Lu H."/>
        </authorList>
    </citation>
    <scope>NUCLEOTIDE SEQUENCE [LARGE SCALE GENOMIC DNA]</scope>
    <source>
        <strain evidence="6 7">DC21W</strain>
    </source>
</reference>
<feature type="domain" description="HTH tetR-type" evidence="5">
    <location>
        <begin position="8"/>
        <end position="68"/>
    </location>
</feature>
<evidence type="ECO:0000256" key="3">
    <source>
        <dbReference type="ARBA" id="ARBA00023163"/>
    </source>
</evidence>
<feature type="DNA-binding region" description="H-T-H motif" evidence="4">
    <location>
        <begin position="31"/>
        <end position="50"/>
    </location>
</feature>
<evidence type="ECO:0000256" key="1">
    <source>
        <dbReference type="ARBA" id="ARBA00023015"/>
    </source>
</evidence>
<keyword evidence="2 4" id="KW-0238">DNA-binding</keyword>
<dbReference type="InterPro" id="IPR009057">
    <property type="entry name" value="Homeodomain-like_sf"/>
</dbReference>
<dbReference type="EMBL" id="JAQQLF010000028">
    <property type="protein sequence ID" value="MDC7718923.1"/>
    <property type="molecule type" value="Genomic_DNA"/>
</dbReference>
<dbReference type="SUPFAM" id="SSF46689">
    <property type="entry name" value="Homeodomain-like"/>
    <property type="match status" value="1"/>
</dbReference>
<evidence type="ECO:0000313" key="7">
    <source>
        <dbReference type="Proteomes" id="UP001219956"/>
    </source>
</evidence>
<protein>
    <submittedName>
        <fullName evidence="6">TetR/AcrR family transcriptional regulator</fullName>
    </submittedName>
</protein>
<dbReference type="PANTHER" id="PTHR47506">
    <property type="entry name" value="TRANSCRIPTIONAL REGULATORY PROTEIN"/>
    <property type="match status" value="1"/>
</dbReference>
<keyword evidence="3" id="KW-0804">Transcription</keyword>
<dbReference type="Pfam" id="PF00440">
    <property type="entry name" value="TetR_N"/>
    <property type="match status" value="1"/>
</dbReference>
<organism evidence="6 7">
    <name type="scientific">Vogesella aquatica</name>
    <dbReference type="NCBI Taxonomy" id="2984206"/>
    <lineage>
        <taxon>Bacteria</taxon>
        <taxon>Pseudomonadati</taxon>
        <taxon>Pseudomonadota</taxon>
        <taxon>Betaproteobacteria</taxon>
        <taxon>Neisseriales</taxon>
        <taxon>Chromobacteriaceae</taxon>
        <taxon>Vogesella</taxon>
    </lineage>
</organism>
<dbReference type="Proteomes" id="UP001219956">
    <property type="component" value="Unassembled WGS sequence"/>
</dbReference>
<dbReference type="Pfam" id="PF16925">
    <property type="entry name" value="TetR_C_13"/>
    <property type="match status" value="1"/>
</dbReference>
<gene>
    <name evidence="6" type="ORF">PQU95_17105</name>
</gene>
<dbReference type="PANTHER" id="PTHR47506:SF6">
    <property type="entry name" value="HTH-TYPE TRANSCRIPTIONAL REPRESSOR NEMR"/>
    <property type="match status" value="1"/>
</dbReference>
<dbReference type="RefSeq" id="WP_272753130.1">
    <property type="nucleotide sequence ID" value="NZ_JAQQLF010000028.1"/>
</dbReference>
<dbReference type="InterPro" id="IPR036271">
    <property type="entry name" value="Tet_transcr_reg_TetR-rel_C_sf"/>
</dbReference>
<keyword evidence="7" id="KW-1185">Reference proteome</keyword>
<dbReference type="SUPFAM" id="SSF48498">
    <property type="entry name" value="Tetracyclin repressor-like, C-terminal domain"/>
    <property type="match status" value="1"/>
</dbReference>
<sequence>MARERLHTDTREHILATGEALIHGRSFTAMGLTELLNEAGVPKGSFYHYFKSKEDFGVAMLTRYFAMYRERVGLLLADDSIGDGRARLLAYFRQWLDHHARCEAHSCLAVKLAAEVSDLSEPMRLALHEGMDAIVHRLAACIRAGQADGSIKPQLPPDETAYALYSLWLGAALMQKTQHSLLPLQAAMTHTEGQLAPCRPAA</sequence>
<evidence type="ECO:0000256" key="2">
    <source>
        <dbReference type="ARBA" id="ARBA00023125"/>
    </source>
</evidence>